<dbReference type="Gene3D" id="3.30.70.270">
    <property type="match status" value="1"/>
</dbReference>
<dbReference type="NCBIfam" id="TIGR00254">
    <property type="entry name" value="GGDEF"/>
    <property type="match status" value="1"/>
</dbReference>
<feature type="transmembrane region" description="Helical" evidence="1">
    <location>
        <begin position="100"/>
        <end position="118"/>
    </location>
</feature>
<dbReference type="SUPFAM" id="SSF55073">
    <property type="entry name" value="Nucleotide cyclase"/>
    <property type="match status" value="1"/>
</dbReference>
<feature type="transmembrane region" description="Helical" evidence="1">
    <location>
        <begin position="151"/>
        <end position="171"/>
    </location>
</feature>
<keyword evidence="5" id="KW-1185">Reference proteome</keyword>
<evidence type="ECO:0000313" key="5">
    <source>
        <dbReference type="Proteomes" id="UP000034029"/>
    </source>
</evidence>
<name>A0A0F7D3W7_9STAP</name>
<evidence type="ECO:0000313" key="3">
    <source>
        <dbReference type="EMBL" id="AKG73205.1"/>
    </source>
</evidence>
<reference evidence="5" key="2">
    <citation type="submission" date="2015-04" db="EMBL/GenBank/DDBJ databases">
        <title>Complete genome sequence of Salinicoccus halodurans strain H3B36, isolated from the Qaidam basin of China.</title>
        <authorList>
            <person name="Ma Y."/>
            <person name="Jiang K."/>
            <person name="Xue Y."/>
        </authorList>
    </citation>
    <scope>NUCLEOTIDE SEQUENCE [LARGE SCALE GENOMIC DNA]</scope>
    <source>
        <strain evidence="5">H3B36</strain>
    </source>
</reference>
<keyword evidence="1" id="KW-1133">Transmembrane helix</keyword>
<dbReference type="CDD" id="cd01949">
    <property type="entry name" value="GGDEF"/>
    <property type="match status" value="1"/>
</dbReference>
<feature type="domain" description="GGDEF" evidence="2">
    <location>
        <begin position="214"/>
        <end position="348"/>
    </location>
</feature>
<feature type="transmembrane region" description="Helical" evidence="1">
    <location>
        <begin position="77"/>
        <end position="94"/>
    </location>
</feature>
<feature type="transmembrane region" description="Helical" evidence="1">
    <location>
        <begin position="125"/>
        <end position="145"/>
    </location>
</feature>
<dbReference type="GO" id="GO:0052621">
    <property type="term" value="F:diguanylate cyclase activity"/>
    <property type="evidence" value="ECO:0007669"/>
    <property type="project" value="TreeGrafter"/>
</dbReference>
<protein>
    <submittedName>
        <fullName evidence="4">Diguanylate cyclase (GGDEF) domain-containing protein</fullName>
    </submittedName>
</protein>
<dbReference type="EMBL" id="FOTB01000004">
    <property type="protein sequence ID" value="SFK83982.1"/>
    <property type="molecule type" value="Genomic_DNA"/>
</dbReference>
<evidence type="ECO:0000259" key="2">
    <source>
        <dbReference type="PROSITE" id="PS50887"/>
    </source>
</evidence>
<dbReference type="InterPro" id="IPR050469">
    <property type="entry name" value="Diguanylate_Cyclase"/>
</dbReference>
<keyword evidence="1" id="KW-0472">Membrane</keyword>
<dbReference type="KEGG" id="shv:AAT16_02600"/>
<feature type="transmembrane region" description="Helical" evidence="1">
    <location>
        <begin position="5"/>
        <end position="23"/>
    </location>
</feature>
<dbReference type="OrthoDB" id="9759607at2"/>
<evidence type="ECO:0000256" key="1">
    <source>
        <dbReference type="SAM" id="Phobius"/>
    </source>
</evidence>
<dbReference type="InterPro" id="IPR000160">
    <property type="entry name" value="GGDEF_dom"/>
</dbReference>
<reference evidence="4 6" key="3">
    <citation type="submission" date="2016-10" db="EMBL/GenBank/DDBJ databases">
        <authorList>
            <person name="Varghese N."/>
            <person name="Submissions S."/>
        </authorList>
    </citation>
    <scope>NUCLEOTIDE SEQUENCE [LARGE SCALE GENOMIC DNA]</scope>
    <source>
        <strain evidence="4 6">CGMCC 1.6501</strain>
    </source>
</reference>
<feature type="transmembrane region" description="Helical" evidence="1">
    <location>
        <begin position="35"/>
        <end position="65"/>
    </location>
</feature>
<dbReference type="GO" id="GO:0005886">
    <property type="term" value="C:plasma membrane"/>
    <property type="evidence" value="ECO:0007669"/>
    <property type="project" value="TreeGrafter"/>
</dbReference>
<organism evidence="4 6">
    <name type="scientific">Salinicoccus halodurans</name>
    <dbReference type="NCBI Taxonomy" id="407035"/>
    <lineage>
        <taxon>Bacteria</taxon>
        <taxon>Bacillati</taxon>
        <taxon>Bacillota</taxon>
        <taxon>Bacilli</taxon>
        <taxon>Bacillales</taxon>
        <taxon>Staphylococcaceae</taxon>
        <taxon>Salinicoccus</taxon>
    </lineage>
</organism>
<dbReference type="InterPro" id="IPR029787">
    <property type="entry name" value="Nucleotide_cyclase"/>
</dbReference>
<accession>A0A0F7D3W7</accession>
<gene>
    <name evidence="3" type="ORF">AAT16_02600</name>
    <name evidence="4" type="ORF">SAMN05216235_2004</name>
</gene>
<reference evidence="3 5" key="1">
    <citation type="journal article" date="2015" name="Int. J. Syst. Evol. Microbiol.">
        <title>Complete genome sequence of Salinicoccus halodurans H3B36, isolated from the Qaidam Basin in China.</title>
        <authorList>
            <person name="Jiang K."/>
            <person name="Xue Y."/>
            <person name="Ma Y."/>
        </authorList>
    </citation>
    <scope>NUCLEOTIDE SEQUENCE [LARGE SCALE GENOMIC DNA]</scope>
    <source>
        <strain evidence="3 5">H3B36</strain>
    </source>
</reference>
<dbReference type="RefSeq" id="WP_046789397.1">
    <property type="nucleotide sequence ID" value="NZ_CP011366.1"/>
</dbReference>
<dbReference type="Proteomes" id="UP000034029">
    <property type="component" value="Chromosome"/>
</dbReference>
<dbReference type="Proteomes" id="UP000183090">
    <property type="component" value="Unassembled WGS sequence"/>
</dbReference>
<dbReference type="Pfam" id="PF00990">
    <property type="entry name" value="GGDEF"/>
    <property type="match status" value="1"/>
</dbReference>
<dbReference type="InterPro" id="IPR043128">
    <property type="entry name" value="Rev_trsase/Diguanyl_cyclase"/>
</dbReference>
<evidence type="ECO:0000313" key="4">
    <source>
        <dbReference type="EMBL" id="SFK83982.1"/>
    </source>
</evidence>
<dbReference type="PROSITE" id="PS50887">
    <property type="entry name" value="GGDEF"/>
    <property type="match status" value="1"/>
</dbReference>
<proteinExistence type="predicted"/>
<evidence type="ECO:0000313" key="6">
    <source>
        <dbReference type="Proteomes" id="UP000183090"/>
    </source>
</evidence>
<dbReference type="EMBL" id="CP011366">
    <property type="protein sequence ID" value="AKG73205.1"/>
    <property type="molecule type" value="Genomic_DNA"/>
</dbReference>
<dbReference type="GO" id="GO:1902201">
    <property type="term" value="P:negative regulation of bacterial-type flagellum-dependent cell motility"/>
    <property type="evidence" value="ECO:0007669"/>
    <property type="project" value="TreeGrafter"/>
</dbReference>
<dbReference type="PANTHER" id="PTHR45138:SF9">
    <property type="entry name" value="DIGUANYLATE CYCLASE DGCM-RELATED"/>
    <property type="match status" value="1"/>
</dbReference>
<dbReference type="AlphaFoldDB" id="A0A0F7D3W7"/>
<dbReference type="PANTHER" id="PTHR45138">
    <property type="entry name" value="REGULATORY COMPONENTS OF SENSORY TRANSDUCTION SYSTEM"/>
    <property type="match status" value="1"/>
</dbReference>
<dbReference type="SMART" id="SM00267">
    <property type="entry name" value="GGDEF"/>
    <property type="match status" value="1"/>
</dbReference>
<sequence>MLIDFVLNISLTISGIYLFHRLQYAEDRRLIDSGIFQALLMTTLAVLLLMVPIHVSGITFSLYFIPLLILVKYSVPYYMLGSLAAVYLFHHLIFGYGWQVYLIFAVLYIFVMAILPFLKFEKLRTLTSACIIFSILYVLGINLFISDLSLWQMFVFVATSTTVMFFAMMMYEDINTILKLLKRYEEDEYKDYLTQLGNIKSFDEEVNILIDESESLSLLLIDIDNFKVVNDEHSYKSGDALIKQMANLLDNHVPNGGSLFRNSGEEFAMVIPNLSFDKTVRLGEAIRNSVERANFHISEDETIRLTVSIGVGYKAEADVTKGRMFTDADDMLHAAKKQGQNRVMFIPYLS</sequence>
<keyword evidence="1" id="KW-0812">Transmembrane</keyword>
<dbReference type="GO" id="GO:0043709">
    <property type="term" value="P:cell adhesion involved in single-species biofilm formation"/>
    <property type="evidence" value="ECO:0007669"/>
    <property type="project" value="TreeGrafter"/>
</dbReference>